<dbReference type="STRING" id="318161.Sden_2099"/>
<dbReference type="Gene3D" id="3.30.420.40">
    <property type="match status" value="2"/>
</dbReference>
<dbReference type="PROSITE" id="PS00329">
    <property type="entry name" value="HSP70_2"/>
    <property type="match status" value="1"/>
</dbReference>
<dbReference type="InterPro" id="IPR013126">
    <property type="entry name" value="Hsp_70_fam"/>
</dbReference>
<dbReference type="DNASU" id="4018591"/>
<keyword evidence="2" id="KW-0547">Nucleotide-binding</keyword>
<dbReference type="eggNOG" id="COG0443">
    <property type="taxonomic scope" value="Bacteria"/>
</dbReference>
<name>Q12ME5_SHEDO</name>
<dbReference type="HOGENOM" id="CLU_033976_0_0_6"/>
<dbReference type="EMBL" id="CP000302">
    <property type="protein sequence ID" value="ABE55381.1"/>
    <property type="molecule type" value="Genomic_DNA"/>
</dbReference>
<dbReference type="PANTHER" id="PTHR19375">
    <property type="entry name" value="HEAT SHOCK PROTEIN 70KDA"/>
    <property type="match status" value="1"/>
</dbReference>
<sequence length="456" mass="49288">MWIGFDYGSANCAVGIMHEGKISQIPLSANSQYLPSTLYALDRELIAQAVYQGISQDKKSEYAKLRSSQLSRAIQVRHELDLSMDEQTVFVGQAAIDAYLEMPEEGFYVRSPKSFLGANGLREEQVALFEDIVTLMMLHVKGITDNYLADNGLPAATHAVIGRPVNFQSIGGEKSNQQAEAILSLAAKRAGFTQVAFLFEPVAAGMDFEASLEQDSTVLVVDVGGGTTDCSVVRMGPSFAANKQREQDCLGHSGQRVGGNDLDIALAMKGFMPSLGLDSLLKSGKPMPSAPFWQAVAVNDVSAQRDFASLNARKLLDTLVKDAKEPELVKRLKKVQQDQLGYKLVRQAEGAKVTLSDAMQTECDLGFIASDLSVELTQAQFSHFIIEPLAKIEALIQAAVAKADVNPDLVYVTGGTARSPAIYAKIASVYPEAKIVVGDHFGSVTAGLTRWTQKVF</sequence>
<dbReference type="InterPro" id="IPR043129">
    <property type="entry name" value="ATPase_NBD"/>
</dbReference>
<dbReference type="Gene3D" id="3.90.640.10">
    <property type="entry name" value="Actin, Chain A, domain 4"/>
    <property type="match status" value="1"/>
</dbReference>
<dbReference type="AlphaFoldDB" id="Q12ME5"/>
<dbReference type="OrthoDB" id="9807934at2"/>
<dbReference type="SUPFAM" id="SSF53067">
    <property type="entry name" value="Actin-like ATPase domain"/>
    <property type="match status" value="2"/>
</dbReference>
<evidence type="ECO:0000313" key="4">
    <source>
        <dbReference type="EMBL" id="ABE55381.1"/>
    </source>
</evidence>
<keyword evidence="5" id="KW-1185">Reference proteome</keyword>
<dbReference type="Pfam" id="PF00012">
    <property type="entry name" value="HSP70"/>
    <property type="match status" value="2"/>
</dbReference>
<reference evidence="4 5" key="1">
    <citation type="submission" date="2006-03" db="EMBL/GenBank/DDBJ databases">
        <title>Complete sequence of Shewanella denitrificans OS217.</title>
        <authorList>
            <consortium name="US DOE Joint Genome Institute"/>
            <person name="Copeland A."/>
            <person name="Lucas S."/>
            <person name="Lapidus A."/>
            <person name="Barry K."/>
            <person name="Detter J.C."/>
            <person name="Glavina del Rio T."/>
            <person name="Hammon N."/>
            <person name="Israni S."/>
            <person name="Dalin E."/>
            <person name="Tice H."/>
            <person name="Pitluck S."/>
            <person name="Brettin T."/>
            <person name="Bruce D."/>
            <person name="Han C."/>
            <person name="Tapia R."/>
            <person name="Gilna P."/>
            <person name="Kiss H."/>
            <person name="Schmutz J."/>
            <person name="Larimer F."/>
            <person name="Land M."/>
            <person name="Hauser L."/>
            <person name="Kyrpides N."/>
            <person name="Lykidis A."/>
            <person name="Richardson P."/>
        </authorList>
    </citation>
    <scope>NUCLEOTIDE SEQUENCE [LARGE SCALE GENOMIC DNA]</scope>
    <source>
        <strain evidence="5">OS217 / ATCC BAA-1090 / DSM 15013</strain>
    </source>
</reference>
<accession>Q12ME5</accession>
<evidence type="ECO:0000256" key="2">
    <source>
        <dbReference type="ARBA" id="ARBA00022741"/>
    </source>
</evidence>
<dbReference type="KEGG" id="sdn:Sden_2099"/>
<evidence type="ECO:0000313" key="5">
    <source>
        <dbReference type="Proteomes" id="UP000001982"/>
    </source>
</evidence>
<dbReference type="RefSeq" id="WP_011496536.1">
    <property type="nucleotide sequence ID" value="NC_007954.1"/>
</dbReference>
<organism evidence="4 5">
    <name type="scientific">Shewanella denitrificans (strain OS217 / ATCC BAA-1090 / DSM 15013)</name>
    <dbReference type="NCBI Taxonomy" id="318161"/>
    <lineage>
        <taxon>Bacteria</taxon>
        <taxon>Pseudomonadati</taxon>
        <taxon>Pseudomonadota</taxon>
        <taxon>Gammaproteobacteria</taxon>
        <taxon>Alteromonadales</taxon>
        <taxon>Shewanellaceae</taxon>
        <taxon>Shewanella</taxon>
    </lineage>
</organism>
<dbReference type="Proteomes" id="UP000001982">
    <property type="component" value="Chromosome"/>
</dbReference>
<gene>
    <name evidence="4" type="ordered locus">Sden_2099</name>
</gene>
<evidence type="ECO:0008006" key="6">
    <source>
        <dbReference type="Google" id="ProtNLM"/>
    </source>
</evidence>
<protein>
    <recommendedName>
        <fullName evidence="6">Molecular chaperone</fullName>
    </recommendedName>
</protein>
<evidence type="ECO:0000256" key="3">
    <source>
        <dbReference type="ARBA" id="ARBA00022840"/>
    </source>
</evidence>
<dbReference type="InterPro" id="IPR018181">
    <property type="entry name" value="Heat_shock_70_CS"/>
</dbReference>
<dbReference type="GO" id="GO:0005524">
    <property type="term" value="F:ATP binding"/>
    <property type="evidence" value="ECO:0007669"/>
    <property type="project" value="UniProtKB-KW"/>
</dbReference>
<comment type="similarity">
    <text evidence="1">Belongs to the heat shock protein 70 family.</text>
</comment>
<keyword evidence="3" id="KW-0067">ATP-binding</keyword>
<dbReference type="GO" id="GO:0140662">
    <property type="term" value="F:ATP-dependent protein folding chaperone"/>
    <property type="evidence" value="ECO:0007669"/>
    <property type="project" value="InterPro"/>
</dbReference>
<proteinExistence type="inferred from homology"/>
<dbReference type="NCBIfam" id="NF008673">
    <property type="entry name" value="PRK11678.1"/>
    <property type="match status" value="1"/>
</dbReference>
<evidence type="ECO:0000256" key="1">
    <source>
        <dbReference type="ARBA" id="ARBA00007381"/>
    </source>
</evidence>